<keyword evidence="2" id="KW-1185">Reference proteome</keyword>
<dbReference type="GO" id="GO:0051082">
    <property type="term" value="F:unfolded protein binding"/>
    <property type="evidence" value="ECO:0007669"/>
    <property type="project" value="InterPro"/>
</dbReference>
<feature type="non-terminal residue" evidence="1">
    <location>
        <position position="144"/>
    </location>
</feature>
<evidence type="ECO:0000313" key="2">
    <source>
        <dbReference type="Proteomes" id="UP000017127"/>
    </source>
</evidence>
<comment type="caution">
    <text evidence="1">The sequence shown here is derived from an EMBL/GenBank/DDBJ whole genome shotgun (WGS) entry which is preliminary data.</text>
</comment>
<evidence type="ECO:0000313" key="1">
    <source>
        <dbReference type="EMBL" id="ERT03755.1"/>
    </source>
</evidence>
<accession>U7Q9L4</accession>
<dbReference type="InterPro" id="IPR008971">
    <property type="entry name" value="HSP40/DnaJ_pept-bd"/>
</dbReference>
<dbReference type="AlphaFoldDB" id="U7Q9L4"/>
<dbReference type="PROSITE" id="PS51318">
    <property type="entry name" value="TAT"/>
    <property type="match status" value="1"/>
</dbReference>
<gene>
    <name evidence="1" type="ORF">M595_6305</name>
</gene>
<proteinExistence type="predicted"/>
<protein>
    <submittedName>
        <fullName evidence="1">Uncharacterized protein</fullName>
    </submittedName>
</protein>
<dbReference type="InterPro" id="IPR006311">
    <property type="entry name" value="TAT_signal"/>
</dbReference>
<reference evidence="1 2" key="1">
    <citation type="journal article" date="2013" name="Front. Microbiol.">
        <title>Comparative genomic analyses of the cyanobacterium, Lyngbya aestuarii BL J, a powerful hydrogen producer.</title>
        <authorList>
            <person name="Kothari A."/>
            <person name="Vaughn M."/>
            <person name="Garcia-Pichel F."/>
        </authorList>
    </citation>
    <scope>NUCLEOTIDE SEQUENCE [LARGE SCALE GENOMIC DNA]</scope>
    <source>
        <strain evidence="1 2">BL J</strain>
    </source>
</reference>
<dbReference type="EMBL" id="AUZM01000230">
    <property type="protein sequence ID" value="ERT03755.1"/>
    <property type="molecule type" value="Genomic_DNA"/>
</dbReference>
<organism evidence="1 2">
    <name type="scientific">Lyngbya aestuarii BL J</name>
    <dbReference type="NCBI Taxonomy" id="1348334"/>
    <lineage>
        <taxon>Bacteria</taxon>
        <taxon>Bacillati</taxon>
        <taxon>Cyanobacteriota</taxon>
        <taxon>Cyanophyceae</taxon>
        <taxon>Oscillatoriophycideae</taxon>
        <taxon>Oscillatoriales</taxon>
        <taxon>Microcoleaceae</taxon>
        <taxon>Lyngbya</taxon>
    </lineage>
</organism>
<dbReference type="Proteomes" id="UP000017127">
    <property type="component" value="Unassembled WGS sequence"/>
</dbReference>
<sequence length="144" mass="16242">MAKPRIFTQSRRHFLSNIALLTLGLMAKDWLYPSRAFADSSASANNTSTREIYHIFVPYAKARRGGQQIITLRSGDTQLISIPAGIRENQEKVISGVGLGGEDIVVVFHTLYDRITRIGSEIYEEIEKTKFIEQSSQEKCKSVY</sequence>
<dbReference type="GO" id="GO:0006457">
    <property type="term" value="P:protein folding"/>
    <property type="evidence" value="ECO:0007669"/>
    <property type="project" value="InterPro"/>
</dbReference>
<dbReference type="SUPFAM" id="SSF49493">
    <property type="entry name" value="HSP40/DnaJ peptide-binding domain"/>
    <property type="match status" value="1"/>
</dbReference>
<name>U7Q9L4_9CYAN</name>